<name>A0A0F8ZHZ7_9ZZZZ</name>
<comment type="caution">
    <text evidence="1">The sequence shown here is derived from an EMBL/GenBank/DDBJ whole genome shotgun (WGS) entry which is preliminary data.</text>
</comment>
<evidence type="ECO:0000313" key="1">
    <source>
        <dbReference type="EMBL" id="KKK93417.1"/>
    </source>
</evidence>
<protein>
    <submittedName>
        <fullName evidence="1">Uncharacterized protein</fullName>
    </submittedName>
</protein>
<reference evidence="1" key="1">
    <citation type="journal article" date="2015" name="Nature">
        <title>Complex archaea that bridge the gap between prokaryotes and eukaryotes.</title>
        <authorList>
            <person name="Spang A."/>
            <person name="Saw J.H."/>
            <person name="Jorgensen S.L."/>
            <person name="Zaremba-Niedzwiedzka K."/>
            <person name="Martijn J."/>
            <person name="Lind A.E."/>
            <person name="van Eijk R."/>
            <person name="Schleper C."/>
            <person name="Guy L."/>
            <person name="Ettema T.J."/>
        </authorList>
    </citation>
    <scope>NUCLEOTIDE SEQUENCE</scope>
</reference>
<gene>
    <name evidence="1" type="ORF">LCGC14_2693090</name>
</gene>
<accession>A0A0F8ZHZ7</accession>
<dbReference type="EMBL" id="LAZR01047782">
    <property type="protein sequence ID" value="KKK93417.1"/>
    <property type="molecule type" value="Genomic_DNA"/>
</dbReference>
<proteinExistence type="predicted"/>
<sequence>MSVSTCRDCATRAQLEKIENMVFVARGALLNDDLDKAYRLLGEARGLLETVIAIQKEL</sequence>
<organism evidence="1">
    <name type="scientific">marine sediment metagenome</name>
    <dbReference type="NCBI Taxonomy" id="412755"/>
    <lineage>
        <taxon>unclassified sequences</taxon>
        <taxon>metagenomes</taxon>
        <taxon>ecological metagenomes</taxon>
    </lineage>
</organism>
<dbReference type="AlphaFoldDB" id="A0A0F8ZHZ7"/>